<dbReference type="Gene3D" id="1.10.730.10">
    <property type="entry name" value="Isoleucyl-tRNA Synthetase, Domain 1"/>
    <property type="match status" value="1"/>
</dbReference>
<dbReference type="GO" id="GO:0004822">
    <property type="term" value="F:isoleucine-tRNA ligase activity"/>
    <property type="evidence" value="ECO:0007669"/>
    <property type="project" value="UniProtKB-UniRule"/>
</dbReference>
<dbReference type="Pfam" id="PF19302">
    <property type="entry name" value="DUF5915"/>
    <property type="match status" value="1"/>
</dbReference>
<dbReference type="AlphaFoldDB" id="A0A7C7ZE76"/>
<comment type="domain">
    <text evidence="14">IleRS has two distinct active sites: one for aminoacylation and one for editing. The misactivated valine is translocated from the active site to the editing site, which sterically excludes the correctly activated isoleucine. The single editing site contains two valyl binding pockets, one specific for each substrate (Val-AMP or Val-tRNA(Ile)).</text>
</comment>
<dbReference type="PANTHER" id="PTHR42780:SF1">
    <property type="entry name" value="ISOLEUCINE--TRNA LIGASE, CYTOPLASMIC"/>
    <property type="match status" value="1"/>
</dbReference>
<feature type="short sequence motif" description="'HIGH' region" evidence="14">
    <location>
        <begin position="48"/>
        <end position="58"/>
    </location>
</feature>
<evidence type="ECO:0000259" key="16">
    <source>
        <dbReference type="Pfam" id="PF08264"/>
    </source>
</evidence>
<dbReference type="Gene3D" id="3.90.740.10">
    <property type="entry name" value="Valyl/Leucyl/Isoleucyl-tRNA synthetase, editing domain"/>
    <property type="match status" value="1"/>
</dbReference>
<organism evidence="17 18">
    <name type="scientific">Marine Group III euryarchaeote</name>
    <dbReference type="NCBI Taxonomy" id="2173149"/>
    <lineage>
        <taxon>Archaea</taxon>
        <taxon>Methanobacteriati</taxon>
        <taxon>Thermoplasmatota</taxon>
        <taxon>Thermoplasmata</taxon>
        <taxon>Candidatus Thermoprofundales</taxon>
    </lineage>
</organism>
<dbReference type="InterPro" id="IPR023586">
    <property type="entry name" value="Ile-tRNA-ligase_type2"/>
</dbReference>
<dbReference type="GO" id="GO:0006428">
    <property type="term" value="P:isoleucyl-tRNA aminoacylation"/>
    <property type="evidence" value="ECO:0007669"/>
    <property type="project" value="UniProtKB-UniRule"/>
</dbReference>
<comment type="cofactor">
    <cofactor evidence="1 14">
        <name>Zn(2+)</name>
        <dbReference type="ChEBI" id="CHEBI:29105"/>
    </cofactor>
</comment>
<dbReference type="GO" id="GO:0005737">
    <property type="term" value="C:cytoplasm"/>
    <property type="evidence" value="ECO:0007669"/>
    <property type="project" value="UniProtKB-SubCell"/>
</dbReference>
<evidence type="ECO:0000256" key="13">
    <source>
        <dbReference type="ARBA" id="ARBA00048359"/>
    </source>
</evidence>
<evidence type="ECO:0000256" key="1">
    <source>
        <dbReference type="ARBA" id="ARBA00001947"/>
    </source>
</evidence>
<dbReference type="SUPFAM" id="SSF50677">
    <property type="entry name" value="ValRS/IleRS/LeuRS editing domain"/>
    <property type="match status" value="1"/>
</dbReference>
<dbReference type="GO" id="GO:0005524">
    <property type="term" value="F:ATP binding"/>
    <property type="evidence" value="ECO:0007669"/>
    <property type="project" value="UniProtKB-UniRule"/>
</dbReference>
<evidence type="ECO:0000256" key="10">
    <source>
        <dbReference type="ARBA" id="ARBA00022917"/>
    </source>
</evidence>
<dbReference type="InterPro" id="IPR009008">
    <property type="entry name" value="Val/Leu/Ile-tRNA-synth_edit"/>
</dbReference>
<comment type="subunit">
    <text evidence="3 14">Monomer.</text>
</comment>
<comment type="function">
    <text evidence="12 14">Catalyzes the attachment of isoleucine to tRNA(Ile). As IleRS can inadvertently accommodate and process structurally similar amino acids such as valine, to avoid such errors it has two additional distinct tRNA(Ile)-dependent editing activities. One activity is designated as 'pretransfer' editing and involves the hydrolysis of activated Val-AMP. The other activity is designated 'posttransfer' editing and involves deacylation of mischarged Val-tRNA(Ile).</text>
</comment>
<feature type="short sequence motif" description="'KMSKS' region" evidence="14">
    <location>
        <begin position="608"/>
        <end position="612"/>
    </location>
</feature>
<evidence type="ECO:0000256" key="9">
    <source>
        <dbReference type="ARBA" id="ARBA00022840"/>
    </source>
</evidence>
<dbReference type="SUPFAM" id="SSF52374">
    <property type="entry name" value="Nucleotidylyl transferase"/>
    <property type="match status" value="1"/>
</dbReference>
<evidence type="ECO:0000256" key="7">
    <source>
        <dbReference type="ARBA" id="ARBA00022741"/>
    </source>
</evidence>
<keyword evidence="7 14" id="KW-0547">Nucleotide-binding</keyword>
<dbReference type="Pfam" id="PF08264">
    <property type="entry name" value="Anticodon_1"/>
    <property type="match status" value="1"/>
</dbReference>
<gene>
    <name evidence="14" type="primary">ileS</name>
    <name evidence="17" type="ORF">EYQ16_00630</name>
</gene>
<evidence type="ECO:0000256" key="3">
    <source>
        <dbReference type="ARBA" id="ARBA00011245"/>
    </source>
</evidence>
<comment type="similarity">
    <text evidence="14">Belongs to the class-I aminoacyl-tRNA synthetase family. IleS type 2 subfamily.</text>
</comment>
<dbReference type="SUPFAM" id="SSF47323">
    <property type="entry name" value="Anticodon-binding domain of a subclass of class I aminoacyl-tRNA synthetases"/>
    <property type="match status" value="1"/>
</dbReference>
<dbReference type="InterPro" id="IPR033709">
    <property type="entry name" value="Anticodon_Ile_ABEc"/>
</dbReference>
<comment type="subcellular location">
    <subcellularLocation>
        <location evidence="2 14">Cytoplasm</location>
    </subcellularLocation>
</comment>
<dbReference type="Pfam" id="PF00133">
    <property type="entry name" value="tRNA-synt_1"/>
    <property type="match status" value="1"/>
</dbReference>
<dbReference type="Proteomes" id="UP000589516">
    <property type="component" value="Unassembled WGS sequence"/>
</dbReference>
<evidence type="ECO:0000256" key="6">
    <source>
        <dbReference type="ARBA" id="ARBA00022723"/>
    </source>
</evidence>
<dbReference type="Gene3D" id="3.40.50.620">
    <property type="entry name" value="HUPs"/>
    <property type="match status" value="2"/>
</dbReference>
<evidence type="ECO:0000313" key="18">
    <source>
        <dbReference type="Proteomes" id="UP000589516"/>
    </source>
</evidence>
<keyword evidence="6 14" id="KW-0479">Metal-binding</keyword>
<dbReference type="InterPro" id="IPR002300">
    <property type="entry name" value="aa-tRNA-synth_Ia"/>
</dbReference>
<comment type="catalytic activity">
    <reaction evidence="13 14">
        <text>tRNA(Ile) + L-isoleucine + ATP = L-isoleucyl-tRNA(Ile) + AMP + diphosphate</text>
        <dbReference type="Rhea" id="RHEA:11060"/>
        <dbReference type="Rhea" id="RHEA-COMP:9666"/>
        <dbReference type="Rhea" id="RHEA-COMP:9695"/>
        <dbReference type="ChEBI" id="CHEBI:30616"/>
        <dbReference type="ChEBI" id="CHEBI:33019"/>
        <dbReference type="ChEBI" id="CHEBI:58045"/>
        <dbReference type="ChEBI" id="CHEBI:78442"/>
        <dbReference type="ChEBI" id="CHEBI:78528"/>
        <dbReference type="ChEBI" id="CHEBI:456215"/>
        <dbReference type="EC" id="6.1.1.5"/>
    </reaction>
</comment>
<dbReference type="InterPro" id="IPR009080">
    <property type="entry name" value="tRNAsynth_Ia_anticodon-bd"/>
</dbReference>
<name>A0A7C7ZE76_9ARCH</name>
<evidence type="ECO:0000256" key="8">
    <source>
        <dbReference type="ARBA" id="ARBA00022833"/>
    </source>
</evidence>
<dbReference type="CDD" id="cd07961">
    <property type="entry name" value="Anticodon_Ia_Ile_ABEc"/>
    <property type="match status" value="1"/>
</dbReference>
<dbReference type="FunFam" id="3.40.50.620:FF:000075">
    <property type="entry name" value="Isoleucine--tRNA ligase"/>
    <property type="match status" value="1"/>
</dbReference>
<evidence type="ECO:0000256" key="2">
    <source>
        <dbReference type="ARBA" id="ARBA00004496"/>
    </source>
</evidence>
<dbReference type="GO" id="GO:0000049">
    <property type="term" value="F:tRNA binding"/>
    <property type="evidence" value="ECO:0007669"/>
    <property type="project" value="InterPro"/>
</dbReference>
<dbReference type="InterPro" id="IPR002301">
    <property type="entry name" value="Ile-tRNA-ligase"/>
</dbReference>
<evidence type="ECO:0000259" key="15">
    <source>
        <dbReference type="Pfam" id="PF00133"/>
    </source>
</evidence>
<dbReference type="InterPro" id="IPR014729">
    <property type="entry name" value="Rossmann-like_a/b/a_fold"/>
</dbReference>
<evidence type="ECO:0000256" key="5">
    <source>
        <dbReference type="ARBA" id="ARBA00022598"/>
    </source>
</evidence>
<dbReference type="EMBL" id="DUAV01000006">
    <property type="protein sequence ID" value="HIG63017.1"/>
    <property type="molecule type" value="Genomic_DNA"/>
</dbReference>
<comment type="caution">
    <text evidence="17">The sequence shown here is derived from an EMBL/GenBank/DDBJ whole genome shotgun (WGS) entry which is preliminary data.</text>
</comment>
<keyword evidence="11 14" id="KW-0030">Aminoacyl-tRNA synthetase</keyword>
<keyword evidence="9 14" id="KW-0067">ATP-binding</keyword>
<feature type="domain" description="Aminoacyl-tRNA synthetase class Ia" evidence="15">
    <location>
        <begin position="19"/>
        <end position="638"/>
    </location>
</feature>
<dbReference type="GO" id="GO:0002161">
    <property type="term" value="F:aminoacyl-tRNA deacylase activity"/>
    <property type="evidence" value="ECO:0007669"/>
    <property type="project" value="InterPro"/>
</dbReference>
<dbReference type="EC" id="6.1.1.5" evidence="14"/>
<evidence type="ECO:0000313" key="17">
    <source>
        <dbReference type="EMBL" id="HIG63017.1"/>
    </source>
</evidence>
<feature type="binding site" evidence="14">
    <location>
        <position position="611"/>
    </location>
    <ligand>
        <name>ATP</name>
        <dbReference type="ChEBI" id="CHEBI:30616"/>
    </ligand>
</feature>
<dbReference type="InterPro" id="IPR013155">
    <property type="entry name" value="M/V/L/I-tRNA-synth_anticd-bd"/>
</dbReference>
<dbReference type="FunFam" id="3.40.50.620:FF:000063">
    <property type="entry name" value="Isoleucine--tRNA ligase"/>
    <property type="match status" value="1"/>
</dbReference>
<proteinExistence type="inferred from homology"/>
<dbReference type="PRINTS" id="PR00984">
    <property type="entry name" value="TRNASYNTHILE"/>
</dbReference>
<dbReference type="NCBIfam" id="TIGR00392">
    <property type="entry name" value="ileS"/>
    <property type="match status" value="1"/>
</dbReference>
<evidence type="ECO:0000256" key="4">
    <source>
        <dbReference type="ARBA" id="ARBA00022490"/>
    </source>
</evidence>
<sequence length="1042" mass="116930">MADDSVGDYNPVALEQAVAARWAADGTFARQVAQREGAQPFVFLEGPPTANGRPGIHHVVSRTYKDLVCRWRAMQGRYVERKGGWDTHGLPVEIEVQKALGLGTSSEIEAYGIEKFNTACRESVWTYESAWREMTERMGFWVDMDDPYVTLHDDYIESTWWSLKQMFDKGLLYRDYKVLPYCPQTGTSYSSHEVALGYKEVSEPSLYARFRLVNDDASILAWTTTPWTLPGNVGLAVGPDITYCRVRVTAPPEGWTGPGGAAVGDELILAKELLKATLRHQAEVLEEFPGSELVGRRYEPLFPGAIDAGGSGTAWTVVAADFVTTTEGTGIVHTAVMYGEDDFNLGRTVGLPEVHTVGADGCFVTGVHPDLDGRYVKECDGDIIGLLDNTGRLYRTEDYTHDYPHCWRTDQPLLYYAMDSWFVRMTAVRERLLEHNAQVEWAPTWVGEKRFGEWIENVKDWAISRERFWGTPLPVWRCECGHQHCIGSRAELRELALDAATVPEDLHRPYIDAVKLRCSECGGEMAREPFVMDCWFDSGCASFAQWHYPFAEDGKFEANFPVDYICEGVDQTRGWFYSLLAVATTVFDSPCYRSCLSLGLILDHKGKKMSKSRGNIVNPGDHFDREGADAVRWYMVTAGAPWAELRFDAKGLRETFARFFLTLWNTYRFHADYAALDDFDPDTEPPPLAPLDRWALSRLSAVVEEYTALFEQWRFHRAARLLEEFVVDDVSNWYVRRSRRRLWSDAPSEDKTACQHTLHTLLATVCRLMAPIAPYMSDHIHHALAGSSVHLADWPAPAERDVALEEQMALVRALAEAGRRVRAESQRRQRLPCRAGWIVGGPDIAHFHSLLAEELNVESLTVEPKLKKFQQVELRPNFGTLGAKVKGDLPAVKAALEALDPEEGAAALEDGRLELAGHAIAPEDVDLLRVERPGFAAATLDSGVSLVLDMAVDDALLSKGLAREITRRVQAQRKALDLAIEDRIALEVWLPDGTPELAAADWEWVQSETRAADTKLHREVVPKRAERFEVDGVALGFTARHA</sequence>
<protein>
    <recommendedName>
        <fullName evidence="14">Isoleucine--tRNA ligase</fullName>
        <ecNumber evidence="14">6.1.1.5</ecNumber>
    </recommendedName>
    <alternativeName>
        <fullName evidence="14">Isoleucyl-tRNA synthetase</fullName>
        <shortName evidence="14">IleRS</shortName>
    </alternativeName>
</protein>
<dbReference type="GO" id="GO:0008270">
    <property type="term" value="F:zinc ion binding"/>
    <property type="evidence" value="ECO:0007669"/>
    <property type="project" value="UniProtKB-UniRule"/>
</dbReference>
<keyword evidence="10 14" id="KW-0648">Protein biosynthesis</keyword>
<evidence type="ECO:0000256" key="12">
    <source>
        <dbReference type="ARBA" id="ARBA00025217"/>
    </source>
</evidence>
<keyword evidence="5 14" id="KW-0436">Ligase</keyword>
<dbReference type="HAMAP" id="MF_02003">
    <property type="entry name" value="Ile_tRNA_synth_type2"/>
    <property type="match status" value="1"/>
</dbReference>
<evidence type="ECO:0000256" key="11">
    <source>
        <dbReference type="ARBA" id="ARBA00023146"/>
    </source>
</evidence>
<accession>A0A7C7ZE76</accession>
<keyword evidence="8 14" id="KW-0862">Zinc</keyword>
<dbReference type="PANTHER" id="PTHR42780">
    <property type="entry name" value="SOLEUCYL-TRNA SYNTHETASE"/>
    <property type="match status" value="1"/>
</dbReference>
<reference evidence="18" key="1">
    <citation type="journal article" date="2019" name="bioRxiv">
        <title>Genome diversification in globally distributed novel marine Proteobacteria is linked to environmental adaptation.</title>
        <authorList>
            <person name="Zhou Z."/>
            <person name="Tran P.Q."/>
            <person name="Kieft K."/>
            <person name="Anantharaman K."/>
        </authorList>
    </citation>
    <scope>NUCLEOTIDE SEQUENCE [LARGE SCALE GENOMIC DNA]</scope>
</reference>
<feature type="domain" description="Methionyl/Valyl/Leucyl/Isoleucyl-tRNA synthetase anticodon-binding" evidence="16">
    <location>
        <begin position="692"/>
        <end position="834"/>
    </location>
</feature>
<evidence type="ECO:0000256" key="14">
    <source>
        <dbReference type="HAMAP-Rule" id="MF_02003"/>
    </source>
</evidence>
<keyword evidence="4 14" id="KW-0963">Cytoplasm</keyword>